<dbReference type="GO" id="GO:0030313">
    <property type="term" value="C:cell envelope"/>
    <property type="evidence" value="ECO:0007669"/>
    <property type="project" value="UniProtKB-SubCell"/>
</dbReference>
<dbReference type="PANTHER" id="PTHR47870">
    <property type="entry name" value="CYTOCHROME C-TYPE BIOGENESIS PROTEIN CCMH"/>
    <property type="match status" value="1"/>
</dbReference>
<name>A0A926P2C1_9HYPH</name>
<evidence type="ECO:0000256" key="1">
    <source>
        <dbReference type="ARBA" id="ARBA00004196"/>
    </source>
</evidence>
<comment type="caution">
    <text evidence="7">The sequence shown here is derived from an EMBL/GenBank/DDBJ whole genome shotgun (WGS) entry which is preliminary data.</text>
</comment>
<proteinExistence type="predicted"/>
<organism evidence="7 8">
    <name type="scientific">Roseibium aggregatum</name>
    <dbReference type="NCBI Taxonomy" id="187304"/>
    <lineage>
        <taxon>Bacteria</taxon>
        <taxon>Pseudomonadati</taxon>
        <taxon>Pseudomonadota</taxon>
        <taxon>Alphaproteobacteria</taxon>
        <taxon>Hyphomicrobiales</taxon>
        <taxon>Stappiaceae</taxon>
        <taxon>Roseibium</taxon>
    </lineage>
</organism>
<accession>A0A926P2C1</accession>
<evidence type="ECO:0000256" key="3">
    <source>
        <dbReference type="ARBA" id="ARBA00022748"/>
    </source>
</evidence>
<evidence type="ECO:0000313" key="8">
    <source>
        <dbReference type="Proteomes" id="UP000598467"/>
    </source>
</evidence>
<keyword evidence="5" id="KW-0812">Transmembrane</keyword>
<evidence type="ECO:0000256" key="4">
    <source>
        <dbReference type="ARBA" id="ARBA00022803"/>
    </source>
</evidence>
<gene>
    <name evidence="7" type="primary">ccmI</name>
    <name evidence="7" type="ORF">HK439_03115</name>
</gene>
<dbReference type="SMART" id="SM00028">
    <property type="entry name" value="TPR"/>
    <property type="match status" value="4"/>
</dbReference>
<dbReference type="AlphaFoldDB" id="A0A926P2C1"/>
<dbReference type="PANTHER" id="PTHR47870:SF1">
    <property type="entry name" value="CYTOCHROME C-TYPE BIOGENESIS PROTEIN CCMH"/>
    <property type="match status" value="1"/>
</dbReference>
<dbReference type="InterPro" id="IPR011990">
    <property type="entry name" value="TPR-like_helical_dom_sf"/>
</dbReference>
<evidence type="ECO:0000259" key="6">
    <source>
        <dbReference type="Pfam" id="PF23914"/>
    </source>
</evidence>
<dbReference type="GO" id="GO:0005886">
    <property type="term" value="C:plasma membrane"/>
    <property type="evidence" value="ECO:0007669"/>
    <property type="project" value="TreeGrafter"/>
</dbReference>
<keyword evidence="4" id="KW-0802">TPR repeat</keyword>
<dbReference type="Pfam" id="PF23914">
    <property type="entry name" value="TPR_CcmH_CycH"/>
    <property type="match status" value="1"/>
</dbReference>
<evidence type="ECO:0000256" key="5">
    <source>
        <dbReference type="SAM" id="Phobius"/>
    </source>
</evidence>
<reference evidence="7" key="1">
    <citation type="submission" date="2020-05" db="EMBL/GenBank/DDBJ databases">
        <title>Identification of trans-AT polyketide cluster in two marine bacteria, producers of a novel glutaramide-containing polyketide sesbanimide D and analogs.</title>
        <authorList>
            <person name="Kacar D."/>
            <person name="Rodriguez P."/>
            <person name="Canedo L."/>
            <person name="Gonzalez E."/>
            <person name="Galan B."/>
            <person name="De La Calle F."/>
            <person name="Garcia J.L."/>
        </authorList>
    </citation>
    <scope>NUCLEOTIDE SEQUENCE</scope>
    <source>
        <strain evidence="7">PHM038</strain>
    </source>
</reference>
<feature type="transmembrane region" description="Helical" evidence="5">
    <location>
        <begin position="96"/>
        <end position="116"/>
    </location>
</feature>
<dbReference type="NCBIfam" id="TIGR03142">
    <property type="entry name" value="cytochro_ccmI"/>
    <property type="match status" value="1"/>
</dbReference>
<comment type="subcellular location">
    <subcellularLocation>
        <location evidence="1">Cell envelope</location>
    </subcellularLocation>
</comment>
<keyword evidence="3" id="KW-0201">Cytochrome c-type biogenesis</keyword>
<keyword evidence="2" id="KW-0677">Repeat</keyword>
<dbReference type="SUPFAM" id="SSF48452">
    <property type="entry name" value="TPR-like"/>
    <property type="match status" value="2"/>
</dbReference>
<dbReference type="InterPro" id="IPR019734">
    <property type="entry name" value="TPR_rpt"/>
</dbReference>
<protein>
    <submittedName>
        <fullName evidence="7">C-type cytochrome biogenesis protein CcmI</fullName>
    </submittedName>
</protein>
<dbReference type="InterPro" id="IPR056413">
    <property type="entry name" value="TPR_CcmH_CycH"/>
</dbReference>
<keyword evidence="5" id="KW-1133">Transmembrane helix</keyword>
<feature type="domain" description="Cytochrome c-type biogenesis protein H TPR" evidence="6">
    <location>
        <begin position="128"/>
        <end position="257"/>
    </location>
</feature>
<dbReference type="InterPro" id="IPR017560">
    <property type="entry name" value="Cyt_c_biogenesis_CcmI"/>
</dbReference>
<evidence type="ECO:0000313" key="7">
    <source>
        <dbReference type="EMBL" id="MBD1545237.1"/>
    </source>
</evidence>
<dbReference type="Gene3D" id="1.25.40.10">
    <property type="entry name" value="Tetratricopeptide repeat domain"/>
    <property type="match status" value="2"/>
</dbReference>
<dbReference type="EMBL" id="JABFCZ010000003">
    <property type="protein sequence ID" value="MBD1545237.1"/>
    <property type="molecule type" value="Genomic_DNA"/>
</dbReference>
<dbReference type="RefSeq" id="WP_190289904.1">
    <property type="nucleotide sequence ID" value="NZ_JABFCZ010000003.1"/>
</dbReference>
<dbReference type="InterPro" id="IPR051263">
    <property type="entry name" value="C-type_cytochrome_biogenesis"/>
</dbReference>
<keyword evidence="5" id="KW-0472">Membrane</keyword>
<dbReference type="Proteomes" id="UP000598467">
    <property type="component" value="Unassembled WGS sequence"/>
</dbReference>
<evidence type="ECO:0000256" key="2">
    <source>
        <dbReference type="ARBA" id="ARBA00022737"/>
    </source>
</evidence>
<sequence>MTLWILIAVMTAVAALSILVPMSRKRPPEDETVGQTADEAVYRQQLDEVEKDLERGLIDDEAANAARTEIARRLLAAHERAEKADAAPKASWPLRFGQIVAIAGLPLVALGVYLFIGSPDLPDQPLAARMSAPPQDQSVEMLVARVEKHLAENPQDGQGWDVLAPVYMRLNKPREAAGAYQHAIRLLGPSVRRMTDLGEALTVANDGIVSADARGAFEQAIKLDKTAVKPRFFIALALGQEGKKDEAIAAWQDLLKDADPRAAWVPVARQNLAALDGTVPPMAENLPGPNHEQMAAAADMSAADRNQMVAGMVGRLAERLNSQGGTPAEWARLIRAYTVLGKKDEAQAALQKASAAYAGDPAAMGQIAQIAGQLGLAAPEGMAPPMAENLPGPNREQMAAAADMNAADRNQMIAGMVGKLADRLNSEGGSPAEWSRLIRAYTVLGKKDEAQAAFKQASAAYADDPAALGQIKETAGQLGLKTE</sequence>
<dbReference type="GO" id="GO:0017004">
    <property type="term" value="P:cytochrome complex assembly"/>
    <property type="evidence" value="ECO:0007669"/>
    <property type="project" value="UniProtKB-KW"/>
</dbReference>